<comment type="caution">
    <text evidence="6">The sequence shown here is derived from an EMBL/GenBank/DDBJ whole genome shotgun (WGS) entry which is preliminary data.</text>
</comment>
<keyword evidence="2 4" id="KW-0238">DNA-binding</keyword>
<dbReference type="RefSeq" id="WP_272093428.1">
    <property type="nucleotide sequence ID" value="NZ_JAQNDK010000001.1"/>
</dbReference>
<sequence length="210" mass="22962">MEHGYPGGASERRQRILEATERLLRRYGPAKTTVADIAREAEIAVGAVYLEFASKDAIVEELSQGEHRAVMAAMRAAAARDDVPFCDRLRAVFDARARAFLELAGSGAHACDLVHCQSRAVKAAHARFLDEERALLRDLVARGAGAGELDAADPELTARALLRAYASFAPPWLFQSSREEVEAMLSAVHRIVLYGLVGREPARAARKPER</sequence>
<dbReference type="Pfam" id="PF00440">
    <property type="entry name" value="TetR_N"/>
    <property type="match status" value="1"/>
</dbReference>
<dbReference type="SUPFAM" id="SSF46689">
    <property type="entry name" value="Homeodomain-like"/>
    <property type="match status" value="1"/>
</dbReference>
<organism evidence="6 7">
    <name type="scientific">Sorangium atrum</name>
    <dbReference type="NCBI Taxonomy" id="2995308"/>
    <lineage>
        <taxon>Bacteria</taxon>
        <taxon>Pseudomonadati</taxon>
        <taxon>Myxococcota</taxon>
        <taxon>Polyangia</taxon>
        <taxon>Polyangiales</taxon>
        <taxon>Polyangiaceae</taxon>
        <taxon>Sorangium</taxon>
    </lineage>
</organism>
<dbReference type="InterPro" id="IPR001647">
    <property type="entry name" value="HTH_TetR"/>
</dbReference>
<dbReference type="InterPro" id="IPR036271">
    <property type="entry name" value="Tet_transcr_reg_TetR-rel_C_sf"/>
</dbReference>
<reference evidence="6 7" key="1">
    <citation type="submission" date="2023-01" db="EMBL/GenBank/DDBJ databases">
        <title>Minimal conservation of predation-associated metabolite biosynthetic gene clusters underscores biosynthetic potential of Myxococcota including descriptions for ten novel species: Archangium lansinium sp. nov., Myxococcus landrumus sp. nov., Nannocystis bai.</title>
        <authorList>
            <person name="Ahearne A."/>
            <person name="Stevens C."/>
            <person name="Dowd S."/>
        </authorList>
    </citation>
    <scope>NUCLEOTIDE SEQUENCE [LARGE SCALE GENOMIC DNA]</scope>
    <source>
        <strain evidence="6 7">WIWO2</strain>
    </source>
</reference>
<evidence type="ECO:0000256" key="2">
    <source>
        <dbReference type="ARBA" id="ARBA00023125"/>
    </source>
</evidence>
<name>A0ABT5BR67_9BACT</name>
<dbReference type="Gene3D" id="1.10.10.60">
    <property type="entry name" value="Homeodomain-like"/>
    <property type="match status" value="1"/>
</dbReference>
<evidence type="ECO:0000313" key="7">
    <source>
        <dbReference type="Proteomes" id="UP001217485"/>
    </source>
</evidence>
<dbReference type="Proteomes" id="UP001217485">
    <property type="component" value="Unassembled WGS sequence"/>
</dbReference>
<dbReference type="InterPro" id="IPR009057">
    <property type="entry name" value="Homeodomain-like_sf"/>
</dbReference>
<dbReference type="Gene3D" id="1.10.357.10">
    <property type="entry name" value="Tetracycline Repressor, domain 2"/>
    <property type="match status" value="1"/>
</dbReference>
<dbReference type="PRINTS" id="PR00455">
    <property type="entry name" value="HTHTETR"/>
</dbReference>
<feature type="domain" description="HTH tetR-type" evidence="5">
    <location>
        <begin position="10"/>
        <end position="70"/>
    </location>
</feature>
<keyword evidence="1" id="KW-0805">Transcription regulation</keyword>
<dbReference type="SUPFAM" id="SSF48498">
    <property type="entry name" value="Tetracyclin repressor-like, C-terminal domain"/>
    <property type="match status" value="1"/>
</dbReference>
<evidence type="ECO:0000256" key="4">
    <source>
        <dbReference type="PROSITE-ProRule" id="PRU00335"/>
    </source>
</evidence>
<evidence type="ECO:0000256" key="3">
    <source>
        <dbReference type="ARBA" id="ARBA00023163"/>
    </source>
</evidence>
<evidence type="ECO:0000313" key="6">
    <source>
        <dbReference type="EMBL" id="MDC0676650.1"/>
    </source>
</evidence>
<accession>A0ABT5BR67</accession>
<keyword evidence="3" id="KW-0804">Transcription</keyword>
<feature type="DNA-binding region" description="H-T-H motif" evidence="4">
    <location>
        <begin position="33"/>
        <end position="52"/>
    </location>
</feature>
<keyword evidence="7" id="KW-1185">Reference proteome</keyword>
<evidence type="ECO:0000259" key="5">
    <source>
        <dbReference type="PROSITE" id="PS50977"/>
    </source>
</evidence>
<protein>
    <submittedName>
        <fullName evidence="6">TetR/AcrR family transcriptional regulator</fullName>
    </submittedName>
</protein>
<dbReference type="PANTHER" id="PTHR30055">
    <property type="entry name" value="HTH-TYPE TRANSCRIPTIONAL REGULATOR RUTR"/>
    <property type="match status" value="1"/>
</dbReference>
<evidence type="ECO:0000256" key="1">
    <source>
        <dbReference type="ARBA" id="ARBA00023015"/>
    </source>
</evidence>
<dbReference type="EMBL" id="JAQNDK010000001">
    <property type="protein sequence ID" value="MDC0676650.1"/>
    <property type="molecule type" value="Genomic_DNA"/>
</dbReference>
<dbReference type="InterPro" id="IPR041478">
    <property type="entry name" value="TetR_C_27"/>
</dbReference>
<proteinExistence type="predicted"/>
<dbReference type="InterPro" id="IPR050109">
    <property type="entry name" value="HTH-type_TetR-like_transc_reg"/>
</dbReference>
<gene>
    <name evidence="6" type="ORF">POL72_02790</name>
</gene>
<dbReference type="Pfam" id="PF17935">
    <property type="entry name" value="TetR_C_27"/>
    <property type="match status" value="1"/>
</dbReference>
<dbReference type="PANTHER" id="PTHR30055:SF234">
    <property type="entry name" value="HTH-TYPE TRANSCRIPTIONAL REGULATOR BETI"/>
    <property type="match status" value="1"/>
</dbReference>
<dbReference type="PROSITE" id="PS50977">
    <property type="entry name" value="HTH_TETR_2"/>
    <property type="match status" value="1"/>
</dbReference>